<organism evidence="2 3">
    <name type="scientific">Sphagnurus paluster</name>
    <dbReference type="NCBI Taxonomy" id="117069"/>
    <lineage>
        <taxon>Eukaryota</taxon>
        <taxon>Fungi</taxon>
        <taxon>Dikarya</taxon>
        <taxon>Basidiomycota</taxon>
        <taxon>Agaricomycotina</taxon>
        <taxon>Agaricomycetes</taxon>
        <taxon>Agaricomycetidae</taxon>
        <taxon>Agaricales</taxon>
        <taxon>Tricholomatineae</taxon>
        <taxon>Lyophyllaceae</taxon>
        <taxon>Sphagnurus</taxon>
    </lineage>
</organism>
<reference evidence="2" key="2">
    <citation type="submission" date="2021-10" db="EMBL/GenBank/DDBJ databases">
        <title>Phylogenomics reveals ancestral predisposition of the termite-cultivated fungus Termitomyces towards a domesticated lifestyle.</title>
        <authorList>
            <person name="Auxier B."/>
            <person name="Grum-Grzhimaylo A."/>
            <person name="Cardenas M.E."/>
            <person name="Lodge J.D."/>
            <person name="Laessoe T."/>
            <person name="Pedersen O."/>
            <person name="Smith M.E."/>
            <person name="Kuyper T.W."/>
            <person name="Franco-Molano E.A."/>
            <person name="Baroni T.J."/>
            <person name="Aanen D.K."/>
        </authorList>
    </citation>
    <scope>NUCLEOTIDE SEQUENCE</scope>
    <source>
        <strain evidence="2">D49</strain>
    </source>
</reference>
<feature type="region of interest" description="Disordered" evidence="1">
    <location>
        <begin position="85"/>
        <end position="169"/>
    </location>
</feature>
<feature type="compositionally biased region" description="Polar residues" evidence="1">
    <location>
        <begin position="126"/>
        <end position="135"/>
    </location>
</feature>
<dbReference type="EMBL" id="JABCKI010000525">
    <property type="protein sequence ID" value="KAG5650188.1"/>
    <property type="molecule type" value="Genomic_DNA"/>
</dbReference>
<evidence type="ECO:0000313" key="2">
    <source>
        <dbReference type="EMBL" id="KAG5650188.1"/>
    </source>
</evidence>
<comment type="caution">
    <text evidence="2">The sequence shown here is derived from an EMBL/GenBank/DDBJ whole genome shotgun (WGS) entry which is preliminary data.</text>
</comment>
<proteinExistence type="predicted"/>
<accession>A0A9P7KH29</accession>
<reference evidence="2" key="1">
    <citation type="submission" date="2021-02" db="EMBL/GenBank/DDBJ databases">
        <authorList>
            <person name="Nieuwenhuis M."/>
            <person name="Van De Peppel L.J.J."/>
        </authorList>
    </citation>
    <scope>NUCLEOTIDE SEQUENCE</scope>
    <source>
        <strain evidence="2">D49</strain>
    </source>
</reference>
<sequence>MPPVYDPADGPPASIDQYDTSTKGVHDEAKYQATLAEIQRQQILYDQFQHESYLCSTQAYLVSPTPPPSIVPTSQPDQEESLQIPSYLKDKSKSKNKEATSAATAGPITSRPSGSTSNRARRSRAPSLSTLMSNKTRSSSSPTTPTPMRPCSPAFSHASLPDSELDSDTPDITAATNWLRSLIAEGDRETTPLAFAPVVSILHELLQRDAKEDIHIGILHRNTAEDAAANFATIIDAIMPLLKKMAHYNSQLDHSNPDISKFLQLAGINNNPRFFKDPNDDTILSLQDDITCFKSLVQEKDQQIKSLLDQIATLKSDNIRLGKQPATMGAPTSPAPINTLLQEIHSAITDMQKEITELKGQKANNSLGASIHAPNFKTTAKPNPQPRAPAVAVWVPDHTLRLMGKYNKANFPGGVPHPVIVSTQYPKGAPECYECIPATQAPRNGTAVLPKFPPEVNSTQGGKTKGKGKGKGKATLGPSPSQAESLNAPKGIP</sequence>
<evidence type="ECO:0000256" key="1">
    <source>
        <dbReference type="SAM" id="MobiDB-lite"/>
    </source>
</evidence>
<evidence type="ECO:0000313" key="3">
    <source>
        <dbReference type="Proteomes" id="UP000717328"/>
    </source>
</evidence>
<feature type="compositionally biased region" description="Basic and acidic residues" evidence="1">
    <location>
        <begin position="88"/>
        <end position="98"/>
    </location>
</feature>
<dbReference type="AlphaFoldDB" id="A0A9P7KH29"/>
<keyword evidence="3" id="KW-1185">Reference proteome</keyword>
<gene>
    <name evidence="2" type="ORF">H0H81_000394</name>
</gene>
<feature type="region of interest" description="Disordered" evidence="1">
    <location>
        <begin position="1"/>
        <end position="25"/>
    </location>
</feature>
<feature type="region of interest" description="Disordered" evidence="1">
    <location>
        <begin position="446"/>
        <end position="493"/>
    </location>
</feature>
<dbReference type="Proteomes" id="UP000717328">
    <property type="component" value="Unassembled WGS sequence"/>
</dbReference>
<name>A0A9P7KH29_9AGAR</name>
<protein>
    <submittedName>
        <fullName evidence="2">Uncharacterized protein</fullName>
    </submittedName>
</protein>